<protein>
    <submittedName>
        <fullName evidence="5">CBS domain-containing protein</fullName>
    </submittedName>
</protein>
<dbReference type="Pfam" id="PF00571">
    <property type="entry name" value="CBS"/>
    <property type="match status" value="2"/>
</dbReference>
<dbReference type="InterPro" id="IPR017080">
    <property type="entry name" value="UCP036990_CBS_BON"/>
</dbReference>
<dbReference type="InterPro" id="IPR007055">
    <property type="entry name" value="BON_dom"/>
</dbReference>
<keyword evidence="1 2" id="KW-0129">CBS domain</keyword>
<dbReference type="Pfam" id="PF04972">
    <property type="entry name" value="BON"/>
    <property type="match status" value="1"/>
</dbReference>
<dbReference type="Proteomes" id="UP000749040">
    <property type="component" value="Unassembled WGS sequence"/>
</dbReference>
<dbReference type="InterPro" id="IPR046342">
    <property type="entry name" value="CBS_dom_sf"/>
</dbReference>
<feature type="domain" description="CBS" evidence="4">
    <location>
        <begin position="10"/>
        <end position="67"/>
    </location>
</feature>
<dbReference type="PANTHER" id="PTHR43080:SF29">
    <property type="entry name" value="OS02G0818000 PROTEIN"/>
    <property type="match status" value="1"/>
</dbReference>
<evidence type="ECO:0000313" key="5">
    <source>
        <dbReference type="EMBL" id="MBM9504437.1"/>
    </source>
</evidence>
<dbReference type="InterPro" id="IPR051257">
    <property type="entry name" value="Diverse_CBS-Domain"/>
</dbReference>
<dbReference type="PIRSF" id="PIRSF036990">
    <property type="entry name" value="UCP036990_CBS_BON"/>
    <property type="match status" value="1"/>
</dbReference>
<dbReference type="PROSITE" id="PS50914">
    <property type="entry name" value="BON"/>
    <property type="match status" value="1"/>
</dbReference>
<organism evidence="5 6">
    <name type="scientific">Actinacidiphila acididurans</name>
    <dbReference type="NCBI Taxonomy" id="2784346"/>
    <lineage>
        <taxon>Bacteria</taxon>
        <taxon>Bacillati</taxon>
        <taxon>Actinomycetota</taxon>
        <taxon>Actinomycetes</taxon>
        <taxon>Kitasatosporales</taxon>
        <taxon>Streptomycetaceae</taxon>
        <taxon>Actinacidiphila</taxon>
    </lineage>
</organism>
<dbReference type="SMART" id="SM00116">
    <property type="entry name" value="CBS"/>
    <property type="match status" value="2"/>
</dbReference>
<dbReference type="EMBL" id="JADKYB010000003">
    <property type="protein sequence ID" value="MBM9504437.1"/>
    <property type="molecule type" value="Genomic_DNA"/>
</dbReference>
<sequence length="230" mass="24694">MRHRTVGDLMTHTVVRVRPDTPFKTIAKLFAEHDITAVPVVDDSGRPVGVVSEADLLRRESSQPDPAGLLAVLDTPGEELPPPVATTAGGLMTGPAIVAHPEWSVVEAARVMDRGHIKRLPVVDETGTLVGIVSRSDLLRVFLRRDSLIREEISGDILERAMGISPDEVSVRVDDGRVLLHGTVDRRSLVDVLVRLSEAVDGVVGVSAELGYRTDEAVAVAGRQDRTGLG</sequence>
<dbReference type="PROSITE" id="PS51371">
    <property type="entry name" value="CBS"/>
    <property type="match status" value="2"/>
</dbReference>
<dbReference type="RefSeq" id="WP_205356274.1">
    <property type="nucleotide sequence ID" value="NZ_JADKYB010000003.1"/>
</dbReference>
<evidence type="ECO:0000256" key="2">
    <source>
        <dbReference type="PROSITE-ProRule" id="PRU00703"/>
    </source>
</evidence>
<evidence type="ECO:0000259" key="4">
    <source>
        <dbReference type="PROSITE" id="PS51371"/>
    </source>
</evidence>
<dbReference type="InterPro" id="IPR000644">
    <property type="entry name" value="CBS_dom"/>
</dbReference>
<reference evidence="5 6" key="1">
    <citation type="submission" date="2021-01" db="EMBL/GenBank/DDBJ databases">
        <title>Streptomyces acididurans sp. nov., isolated from a peat swamp forest soil.</title>
        <authorList>
            <person name="Chantavorakit T."/>
            <person name="Duangmal K."/>
        </authorList>
    </citation>
    <scope>NUCLEOTIDE SEQUENCE [LARGE SCALE GENOMIC DNA]</scope>
    <source>
        <strain evidence="5 6">KK5PA1</strain>
    </source>
</reference>
<feature type="domain" description="BON" evidence="3">
    <location>
        <begin position="145"/>
        <end position="214"/>
    </location>
</feature>
<feature type="domain" description="CBS" evidence="4">
    <location>
        <begin position="92"/>
        <end position="148"/>
    </location>
</feature>
<evidence type="ECO:0000313" key="6">
    <source>
        <dbReference type="Proteomes" id="UP000749040"/>
    </source>
</evidence>
<evidence type="ECO:0000256" key="1">
    <source>
        <dbReference type="ARBA" id="ARBA00023122"/>
    </source>
</evidence>
<comment type="caution">
    <text evidence="5">The sequence shown here is derived from an EMBL/GenBank/DDBJ whole genome shotgun (WGS) entry which is preliminary data.</text>
</comment>
<proteinExistence type="predicted"/>
<dbReference type="CDD" id="cd04586">
    <property type="entry name" value="CBS_pair_BON_assoc"/>
    <property type="match status" value="1"/>
</dbReference>
<dbReference type="Gene3D" id="3.10.580.10">
    <property type="entry name" value="CBS-domain"/>
    <property type="match status" value="1"/>
</dbReference>
<evidence type="ECO:0000259" key="3">
    <source>
        <dbReference type="PROSITE" id="PS50914"/>
    </source>
</evidence>
<dbReference type="PANTHER" id="PTHR43080">
    <property type="entry name" value="CBS DOMAIN-CONTAINING PROTEIN CBSX3, MITOCHONDRIAL"/>
    <property type="match status" value="1"/>
</dbReference>
<gene>
    <name evidence="5" type="ORF">ITX44_07795</name>
</gene>
<dbReference type="SUPFAM" id="SSF54631">
    <property type="entry name" value="CBS-domain pair"/>
    <property type="match status" value="1"/>
</dbReference>
<dbReference type="Gene3D" id="3.30.1340.30">
    <property type="match status" value="1"/>
</dbReference>
<keyword evidence="6" id="KW-1185">Reference proteome</keyword>
<accession>A0ABS2TM69</accession>
<name>A0ABS2TM69_9ACTN</name>